<dbReference type="PROSITE" id="PS00018">
    <property type="entry name" value="EF_HAND_1"/>
    <property type="match status" value="1"/>
</dbReference>
<feature type="region of interest" description="Disordered" evidence="6">
    <location>
        <begin position="1386"/>
        <end position="1423"/>
    </location>
</feature>
<evidence type="ECO:0000256" key="1">
    <source>
        <dbReference type="ARBA" id="ARBA00004613"/>
    </source>
</evidence>
<feature type="compositionally biased region" description="Basic and acidic residues" evidence="6">
    <location>
        <begin position="1820"/>
        <end position="1831"/>
    </location>
</feature>
<dbReference type="GO" id="GO:0005576">
    <property type="term" value="C:extracellular region"/>
    <property type="evidence" value="ECO:0007669"/>
    <property type="project" value="UniProtKB-SubCell"/>
</dbReference>
<feature type="domain" description="Calx-beta" evidence="7">
    <location>
        <begin position="2958"/>
        <end position="3064"/>
    </location>
</feature>
<feature type="region of interest" description="Disordered" evidence="6">
    <location>
        <begin position="1482"/>
        <end position="1530"/>
    </location>
</feature>
<reference evidence="8 9" key="1">
    <citation type="submission" date="2018-07" db="EMBL/GenBank/DDBJ databases">
        <title>Genome sequence of Azospirillum sp. ATCC 49961.</title>
        <authorList>
            <person name="Sant'Anna F.H."/>
            <person name="Baldani J.I."/>
            <person name="Zilli J.E."/>
            <person name="Reis V.M."/>
            <person name="Hartmann A."/>
            <person name="Cruz L."/>
            <person name="de Souza E.M."/>
            <person name="de Oliveira Pedrosa F."/>
            <person name="Passaglia L.M.P."/>
        </authorList>
    </citation>
    <scope>NUCLEOTIDE SEQUENCE [LARGE SCALE GENOMIC DNA]</scope>
    <source>
        <strain evidence="8 9">ATCC 49961</strain>
    </source>
</reference>
<dbReference type="Proteomes" id="UP000480854">
    <property type="component" value="Unassembled WGS sequence"/>
</dbReference>
<name>A0A9W7KQE9_9PROT</name>
<dbReference type="SMART" id="SM00237">
    <property type="entry name" value="Calx_beta"/>
    <property type="match status" value="3"/>
</dbReference>
<keyword evidence="4" id="KW-0677">Repeat</keyword>
<dbReference type="InterPro" id="IPR003644">
    <property type="entry name" value="Calx_beta"/>
</dbReference>
<feature type="compositionally biased region" description="Low complexity" evidence="6">
    <location>
        <begin position="2221"/>
        <end position="2233"/>
    </location>
</feature>
<dbReference type="InterPro" id="IPR011049">
    <property type="entry name" value="Serralysin-like_metalloprot_C"/>
</dbReference>
<keyword evidence="3" id="KW-0732">Signal</keyword>
<feature type="region of interest" description="Disordered" evidence="6">
    <location>
        <begin position="2622"/>
        <end position="2645"/>
    </location>
</feature>
<dbReference type="InterPro" id="IPR050557">
    <property type="entry name" value="RTX_toxin/Mannuronan_C5-epim"/>
</dbReference>
<protein>
    <recommendedName>
        <fullName evidence="7">Calx-beta domain-containing protein</fullName>
    </recommendedName>
</protein>
<evidence type="ECO:0000313" key="8">
    <source>
        <dbReference type="EMBL" id="KAA0676962.1"/>
    </source>
</evidence>
<comment type="caution">
    <text evidence="8">The sequence shown here is derived from an EMBL/GenBank/DDBJ whole genome shotgun (WGS) entry which is preliminary data.</text>
</comment>
<feature type="region of interest" description="Disordered" evidence="6">
    <location>
        <begin position="1808"/>
        <end position="1896"/>
    </location>
</feature>
<feature type="region of interest" description="Disordered" evidence="6">
    <location>
        <begin position="2495"/>
        <end position="2530"/>
    </location>
</feature>
<dbReference type="PANTHER" id="PTHR38340">
    <property type="entry name" value="S-LAYER PROTEIN"/>
    <property type="match status" value="1"/>
</dbReference>
<keyword evidence="9" id="KW-1185">Reference proteome</keyword>
<dbReference type="InterPro" id="IPR038081">
    <property type="entry name" value="CalX-like_sf"/>
</dbReference>
<feature type="region of interest" description="Disordered" evidence="6">
    <location>
        <begin position="3527"/>
        <end position="3585"/>
    </location>
</feature>
<evidence type="ECO:0000256" key="6">
    <source>
        <dbReference type="SAM" id="MobiDB-lite"/>
    </source>
</evidence>
<dbReference type="PRINTS" id="PR00313">
    <property type="entry name" value="CABNDNGRPT"/>
</dbReference>
<organism evidence="8 9">
    <name type="scientific">Roseomonas genomospecies 6</name>
    <dbReference type="NCBI Taxonomy" id="214106"/>
    <lineage>
        <taxon>Bacteria</taxon>
        <taxon>Pseudomonadati</taxon>
        <taxon>Pseudomonadota</taxon>
        <taxon>Alphaproteobacteria</taxon>
        <taxon>Acetobacterales</taxon>
        <taxon>Roseomonadaceae</taxon>
        <taxon>Roseomonas</taxon>
    </lineage>
</organism>
<dbReference type="PANTHER" id="PTHR38340:SF1">
    <property type="entry name" value="S-LAYER PROTEIN"/>
    <property type="match status" value="1"/>
</dbReference>
<evidence type="ECO:0000313" key="9">
    <source>
        <dbReference type="Proteomes" id="UP000480854"/>
    </source>
</evidence>
<dbReference type="InterPro" id="IPR001343">
    <property type="entry name" value="Hemolysn_Ca-bd"/>
</dbReference>
<keyword evidence="5" id="KW-0106">Calcium</keyword>
<feature type="compositionally biased region" description="Low complexity" evidence="6">
    <location>
        <begin position="1334"/>
        <end position="1354"/>
    </location>
</feature>
<feature type="domain" description="Calx-beta" evidence="7">
    <location>
        <begin position="3199"/>
        <end position="3312"/>
    </location>
</feature>
<dbReference type="InterPro" id="IPR018511">
    <property type="entry name" value="Hemolysin-typ_Ca-bd_CS"/>
</dbReference>
<feature type="region of interest" description="Disordered" evidence="6">
    <location>
        <begin position="2560"/>
        <end position="2581"/>
    </location>
</feature>
<dbReference type="EMBL" id="QOKW01000028">
    <property type="protein sequence ID" value="KAA0676962.1"/>
    <property type="molecule type" value="Genomic_DNA"/>
</dbReference>
<evidence type="ECO:0000256" key="5">
    <source>
        <dbReference type="ARBA" id="ARBA00022837"/>
    </source>
</evidence>
<feature type="region of interest" description="Disordered" evidence="6">
    <location>
        <begin position="2147"/>
        <end position="2233"/>
    </location>
</feature>
<sequence>MTAVGLTRVNGMITREQIETLKSGIDSALGAIEDALEAQVYAEKLPIVGDKLSAAFQEGKDALKGIRAVEDKIVGAINDILYVVDNAQGIAEAYVEDTINAALKTLGVGENTVQALVNGTEVTLTFSTHQHYKYEQSLATDLGLPGLNLKTGGMAAASLDYDFNFTVGADIAGFFVQTDGSQPELSLGLTASTPDFGASTQLGFMNFSATDRDSTLDGYFAVDLKDADNDGKLRLSELNSDFIDATFSGVADIGVHLDANMGDAALPKASADLTVDWSFNNSVVDVEDQNVTFGALPVVKFENVHYDFGTVVEDFVKPILQKLEPVLEPINQALAVLRTDISFLKKLPQWQTLFDRAGADVGGKDASDGNITLLDFVKIAVPDQNLVPLTQFISIVDDVVAWAEYFGDLELGPDAYSVDLDVGSFQMLSDIRDTAFKLAEAAPTVIKGAQDLTAFLAGLNTGSWTQADPETGQTGQDVLEDMLLGDSFSLPILTNPASAFSLLVGGDAKLFSLDLPAMSFDLPSQDLLSIPIFAGLDVKVQGALGLAMDLAFGYDTRGLRQFVASDLTDYATVLNGFYVSDVDGDGVDVPEAVIKAALNLFVNATIGVASAGGGGGIEGTVTLDLNDHVNGTPDDGRIYLDEMAQSLLTNPFRIFDASGLVTAGLAAFVKVGGYDIWRFTAPRITLAEFNFSDDPATATATEPPPPPVLGTLSNGLLTLNIGARAGERGLSNNTDGAETLAISGTGGGVAVQGFGRKQSFTGVTGIVGDGGAQNDEIILDPGTTVAATLSGGAGMDYLFAGAGADSLDGGADRDFLEGHDGDDTLLGGDGDDVLDGGAGADSIDGGAGIDVLTYESSTTAVTIDIAAGTVSGGDADGDVFTGIEVFEGSNLADAGDRITGSAGDDAAFGLAGDDQLDGKGGDDFLSGGAGNDTLDGGTGADTLAGGTGEDLYYVDDLGDLADDAYAGPAGGKDLVIASVDHTLTAEIEDLTLVGSALRGTGNALANVIRGTGGDNVLDGAGGADTLHGGVGNDTYGFDSLDDRLVDGFNEGIDEIRLQTQTLADSTVFSLGADGLTNIENLTLVDGAHAIVVRGNALANVLVGNSADDGIYGLVGSDTLRGGAGNDTLDGGTEIDVLDGGAGDDVLHVGNVGGGDTLTGGAGSDIFSFYSDTRDVYGAWESSASSPTNPVTITDFQGGGTAGGDFLKIRVPNAFLVFAGERAFDIANTAAFQFPNQGDGLADVIYDHQGGNTRVAVDVNDDGVFGEKDLLVVLQGTHTLTAADFTETFNAQRGTAGADRLEGAEDADRLYGIAGNDTLLGYGGDDYAEGDAGDDSLLGGDGSDWLRGGAGNDTLDGGDGDDSGTPANGYQGGLYGGAGDDSILGGAGNDNIYGGESSSDEADGNDTIDAGDGHDQVNAGAGADLVRGGAGSDVLYGEAGDDRLEGGDGADALYGGLGNDTLDGGDGDDLRLSGDDGDDLVLGGAGNDRLYGEAGDDRLEGGSGNDTLEGAGGGDTLLGGEGDDDLSGDGVYADASGAAKGNVLDGGAGNDTLRLQSAGATAGDTLTGGTGDDLFDIQTRPDLSASGTDAPSLITDFEGAGVAGGDRLKIAVYQNYSNTPVAQPLVWAGQASFGTDGRTLGNGGDGLIDVQYEHRDGQTLLAVDVDDDGTLGAGDLLVRFDGTLTLTDGDFVDSFSARRGSAGNDSLDGGPGPDILYGLGGDDTLVGGGGNDALNGGAGNDSQDGGDGRDTLTGGGGNDTLDGGDGIDDLRGGDGDDVLNGGDGDDYVTDYSSLSIGLHGEAGNDTLNGGAGNDLLDGGTGDDRLNGEDGGDRLAGGDGRDTLDGGAGNDWLDGNDGDDRLDGGVGSDNLNGGAGNDSLYGGDGNDDLSGGEGDDALYGEAGNDMLWTDVGRDSLDGGIGNDTLMAAGTGGGRLTGGAGSDLFQISNSGAPYDPSTSAAALVITDFDESAGGDLLTLTLSTVGRLAFAGEGTIDAGSANDGLVDVAYHTAGGNTRVEVDLNDDGVIGAADAVFELEGIHTLTETNFRDTFSVRRGTAGADSLLGTAAGDLIYGVGGDDTILGTDGSDTLVGGAGNDSLDGGNDIDLLEGGDGDDVIDGGAGADHGYWSNMQYRYGLYGGAGNDTLMGGSGNDQLDGGTGNDRLDGGTEDDLLDGGAGDDTLLGGDGRDGLYGGTGNDSLDGGDGADNLSGNDGDDALSAGAGNDTLYGDDGNDTLLGGDGADRLDAGLGDDRLEGGAENDSLDGGAGADLLLGGAGNDTLDGGSHQSYYGTDGADTLDGGDGNDLLVVNNSGGGDRLTGGAGTDVFLFREPRSPAEVKASTAFQAVSPAGSPVTITDFTPGTDTLKIAVAGGNLAFAGRIPFDIPLSGPSTGLPTADDGLVDVFYDWFTADSADMTRIGVDLDDDGAIGAGDMVIQLQGRHSLTAADFTETFYAQRGTAGDDSLRGTTAAETVYGVGGNDTIEGLAGNDTLFGGAGNDSLDGGEGSDALEGGIGNDSLDGGEGNDAPSNAYSYGDRSAGLFGGAGNDLLRGGAGDDALFGEADNDTLKGEDGDDALDGGDGADSLGGGFGLDRLDGGAGNDSLDGGADDDTLNGGLGDDSLFGSVGDDRLDGDTGNDTLDGGLGRDSLYGGEGMDVFVYRSPDDGGDEIMSFDTGTFGDRIDLTPLLAGIGYSGSDPLGDGVIRLTDAGPATVTVEVLSNGSYVQLASVTGYGGGFSAQTLAGNLRFAANQAPQAEADREVTVDEDSAAVVLNIAAPTDADGDTLTVLITGLPNAGFGTVRLASGEAVSYNDLLTPAQLAGLTFTPSQNANGAAGALTYTVGDGKGGAAAQTITFDIQPVNDQPTASGDAELTVSPDQPAVWMRIGYPSDADGDELTIKVTGLPTGGTVHLNERILAVDDLLTASELGALTFTVGAQTGRAAGRFTYEVQDGHGGQATGAVDIKVDIPLPTLEIAVGDAVRSESTGGETTFTFLITRSGDTSDESSVDWSVSGFGIDAADGADFGGTLPSGTVRFAVGESSQTVSVSVSGDSALEPDENFVVDLANPVGATLTGWTAVGTILNDDAPAGETATTLDIAPETGTVASGDEGAALTFLVTRSGDLSGSTTVSYAVAGTGPNPVVANDFTGGSLPQGTVIFAPGEQTARITVAVQPDGSVEADEMFTVTLTSAAGGTIRAPYAVGVIRNDDTVPAGPATTLSIAAEAGGAAYEGNKGTAPVTFLVTRSGDLSGTTTVAYAVAGSGLAPAAADDFAGTVLPHGTVTFAPGEETARITVTFQGDTVVEGDETFTVTLSDATGAAILTPSATGTIRNEDVATGGGSQPIGDETVGEVVVHTRQGTAPSGINLPFVETEIDQDVPQNDSGDGVTVALMRDGGNAPLLQATVSPGGRITAYGPQSTVDSGQLAGIVESMLATNLPNGQGASIKEAIQGFANGAGNGGQMTVRALTPIGTGAITITGSSGTGAPRETLIFNMSSAPGGSVILNEVDVVVVVGSGSFTGGAGNSLTIGDSSSQHINLGPGDDTTRGGGGNDVVASTTGRDLLSGDEGNDTIHGGADEDTLLGGDGNDLIGGGTGDDLISGDDGNDVLVGEDGSDAAIGGAGDDVLFGMAGADLLTGDAGIDTIVGGDGNDSILGGTGHDLIGGGDGDDLIDGGDENDTLIGEAGNDTLFGGAGDDLLWGFGGDDWLIGGDGRDTFAFMLDGGNDLVFGFNPDEDLLGFGILGMDLAQLMANARTVGGNTVFTLLDKSTITVVGVTGVTNAWFS</sequence>
<feature type="compositionally biased region" description="Low complexity" evidence="6">
    <location>
        <begin position="931"/>
        <end position="940"/>
    </location>
</feature>
<dbReference type="Gene3D" id="2.150.10.10">
    <property type="entry name" value="Serralysin-like metalloprotease, C-terminal"/>
    <property type="match status" value="22"/>
</dbReference>
<comment type="subcellular location">
    <subcellularLocation>
        <location evidence="1">Secreted</location>
    </subcellularLocation>
</comment>
<keyword evidence="2" id="KW-0964">Secreted</keyword>
<feature type="compositionally biased region" description="Gly residues" evidence="6">
    <location>
        <begin position="1717"/>
        <end position="1738"/>
    </location>
</feature>
<feature type="region of interest" description="Disordered" evidence="6">
    <location>
        <begin position="1332"/>
        <end position="1373"/>
    </location>
</feature>
<dbReference type="GO" id="GO:0016020">
    <property type="term" value="C:membrane"/>
    <property type="evidence" value="ECO:0007669"/>
    <property type="project" value="InterPro"/>
</dbReference>
<feature type="compositionally biased region" description="Gly residues" evidence="6">
    <location>
        <begin position="1509"/>
        <end position="1519"/>
    </location>
</feature>
<dbReference type="GO" id="GO:0007154">
    <property type="term" value="P:cell communication"/>
    <property type="evidence" value="ECO:0007669"/>
    <property type="project" value="InterPro"/>
</dbReference>
<accession>A0A9W7KQE9</accession>
<dbReference type="Pfam" id="PF17963">
    <property type="entry name" value="Big_9"/>
    <property type="match status" value="2"/>
</dbReference>
<evidence type="ECO:0000256" key="2">
    <source>
        <dbReference type="ARBA" id="ARBA00022525"/>
    </source>
</evidence>
<gene>
    <name evidence="8" type="ORF">DS843_25125</name>
</gene>
<dbReference type="InterPro" id="IPR018247">
    <property type="entry name" value="EF_Hand_1_Ca_BS"/>
</dbReference>
<evidence type="ECO:0000256" key="4">
    <source>
        <dbReference type="ARBA" id="ARBA00022737"/>
    </source>
</evidence>
<dbReference type="GO" id="GO:0005509">
    <property type="term" value="F:calcium ion binding"/>
    <property type="evidence" value="ECO:0007669"/>
    <property type="project" value="InterPro"/>
</dbReference>
<evidence type="ECO:0000259" key="7">
    <source>
        <dbReference type="SMART" id="SM00237"/>
    </source>
</evidence>
<feature type="region of interest" description="Disordered" evidence="6">
    <location>
        <begin position="1699"/>
        <end position="1783"/>
    </location>
</feature>
<dbReference type="Pfam" id="PF03160">
    <property type="entry name" value="Calx-beta"/>
    <property type="match status" value="3"/>
</dbReference>
<feature type="domain" description="Calx-beta" evidence="7">
    <location>
        <begin position="3076"/>
        <end position="3187"/>
    </location>
</feature>
<feature type="region of interest" description="Disordered" evidence="6">
    <location>
        <begin position="921"/>
        <end position="940"/>
    </location>
</feature>
<evidence type="ECO:0000256" key="3">
    <source>
        <dbReference type="ARBA" id="ARBA00022729"/>
    </source>
</evidence>
<dbReference type="Pfam" id="PF00353">
    <property type="entry name" value="HemolysinCabind"/>
    <property type="match status" value="31"/>
</dbReference>
<dbReference type="OrthoDB" id="7229655at2"/>
<dbReference type="PROSITE" id="PS00330">
    <property type="entry name" value="HEMOLYSIN_CALCIUM"/>
    <property type="match status" value="32"/>
</dbReference>
<dbReference type="SUPFAM" id="SSF141072">
    <property type="entry name" value="CalX-like"/>
    <property type="match status" value="3"/>
</dbReference>
<dbReference type="Gene3D" id="2.60.40.2030">
    <property type="match status" value="3"/>
</dbReference>
<proteinExistence type="predicted"/>
<dbReference type="SUPFAM" id="SSF51120">
    <property type="entry name" value="beta-Roll"/>
    <property type="match status" value="17"/>
</dbReference>